<feature type="transmembrane region" description="Helical" evidence="1">
    <location>
        <begin position="6"/>
        <end position="25"/>
    </location>
</feature>
<proteinExistence type="predicted"/>
<evidence type="ECO:0000313" key="3">
    <source>
        <dbReference type="Proteomes" id="UP000016534"/>
    </source>
</evidence>
<evidence type="ECO:0000256" key="1">
    <source>
        <dbReference type="SAM" id="Phobius"/>
    </source>
</evidence>
<dbReference type="EMBL" id="AHCF02000022">
    <property type="protein sequence ID" value="ERG60598.1"/>
    <property type="molecule type" value="Genomic_DNA"/>
</dbReference>
<gene>
    <name evidence="2" type="ORF">PUND_11390</name>
</gene>
<accession>A0ABN0NG96</accession>
<feature type="transmembrane region" description="Helical" evidence="1">
    <location>
        <begin position="99"/>
        <end position="123"/>
    </location>
</feature>
<keyword evidence="1" id="KW-1133">Transmembrane helix</keyword>
<protein>
    <submittedName>
        <fullName evidence="2">Uncharacterized protein</fullName>
    </submittedName>
</protein>
<sequence length="124" mass="14245">MSDREIWVAILIMSSIISGILYVVFGQMTVRKLRKNPKTKDILGLEVISGWDIINVAQAFSLPRRWLLKIEKSKFSFMYAHSSLLFENTTKFDRFLGCIFYWLLTLSGLFGALLVVLNLFGVFS</sequence>
<organism evidence="2 3">
    <name type="scientific">Pseudoalteromonas undina</name>
    <dbReference type="NCBI Taxonomy" id="43660"/>
    <lineage>
        <taxon>Bacteria</taxon>
        <taxon>Pseudomonadati</taxon>
        <taxon>Pseudomonadota</taxon>
        <taxon>Gammaproteobacteria</taxon>
        <taxon>Alteromonadales</taxon>
        <taxon>Pseudoalteromonadaceae</taxon>
        <taxon>Pseudoalteromonas</taxon>
    </lineage>
</organism>
<dbReference type="Proteomes" id="UP000016534">
    <property type="component" value="Unassembled WGS sequence"/>
</dbReference>
<keyword evidence="1" id="KW-0472">Membrane</keyword>
<keyword evidence="3" id="KW-1185">Reference proteome</keyword>
<name>A0ABN0NG96_9GAMM</name>
<reference evidence="2" key="1">
    <citation type="journal article" date="2012" name="J. Bacteriol.">
        <title>Genome sequences of type strains of seven species of the marine bacterium Pseudoalteromonas.</title>
        <authorList>
            <person name="Xie B.B."/>
            <person name="Shu Y.L."/>
            <person name="Qin Q.L."/>
            <person name="Rong J.C."/>
            <person name="Zhang X.Y."/>
            <person name="Chen X.L."/>
            <person name="Shi M."/>
            <person name="He H.L."/>
            <person name="Zhou B.C."/>
            <person name="Zhang Y.Z."/>
        </authorList>
    </citation>
    <scope>NUCLEOTIDE SEQUENCE [LARGE SCALE GENOMIC DNA]</scope>
    <source>
        <strain evidence="2">NCIMB 2128</strain>
    </source>
</reference>
<evidence type="ECO:0000313" key="2">
    <source>
        <dbReference type="EMBL" id="ERG60598.1"/>
    </source>
</evidence>
<comment type="caution">
    <text evidence="2">The sequence shown here is derived from an EMBL/GenBank/DDBJ whole genome shotgun (WGS) entry which is preliminary data.</text>
</comment>
<reference evidence="2" key="2">
    <citation type="submission" date="2013-04" db="EMBL/GenBank/DDBJ databases">
        <title>Genome sequence of Pseudoalteromonas undina.</title>
        <authorList>
            <person name="Xie B.-B."/>
            <person name="Rong J.-C."/>
            <person name="Qin Q.-L."/>
            <person name="Shu Y.-L."/>
            <person name="Zhang Y.-Z."/>
        </authorList>
    </citation>
    <scope>NUCLEOTIDE SEQUENCE</scope>
    <source>
        <strain evidence="2">NCIMB 2128</strain>
    </source>
</reference>
<keyword evidence="1" id="KW-0812">Transmembrane</keyword>